<evidence type="ECO:0000256" key="6">
    <source>
        <dbReference type="ARBA" id="ARBA00022840"/>
    </source>
</evidence>
<dbReference type="InterPro" id="IPR049961">
    <property type="entry name" value="ThiI_N"/>
</dbReference>
<evidence type="ECO:0000256" key="13">
    <source>
        <dbReference type="ARBA" id="ARBA00066827"/>
    </source>
</evidence>
<evidence type="ECO:0000256" key="7">
    <source>
        <dbReference type="ARBA" id="ARBA00022884"/>
    </source>
</evidence>
<comment type="catalytic activity">
    <reaction evidence="9 18">
        <text>[ThiI sulfur-carrier protein]-S-sulfanyl-L-cysteine + a uridine in tRNA + 2 reduced [2Fe-2S]-[ferredoxin] + ATP + H(+) = [ThiI sulfur-carrier protein]-L-cysteine + a 4-thiouridine in tRNA + 2 oxidized [2Fe-2S]-[ferredoxin] + AMP + diphosphate</text>
        <dbReference type="Rhea" id="RHEA:24176"/>
        <dbReference type="Rhea" id="RHEA-COMP:10000"/>
        <dbReference type="Rhea" id="RHEA-COMP:10001"/>
        <dbReference type="Rhea" id="RHEA-COMP:13337"/>
        <dbReference type="Rhea" id="RHEA-COMP:13338"/>
        <dbReference type="Rhea" id="RHEA-COMP:13339"/>
        <dbReference type="Rhea" id="RHEA-COMP:13340"/>
        <dbReference type="ChEBI" id="CHEBI:15378"/>
        <dbReference type="ChEBI" id="CHEBI:29950"/>
        <dbReference type="ChEBI" id="CHEBI:30616"/>
        <dbReference type="ChEBI" id="CHEBI:33019"/>
        <dbReference type="ChEBI" id="CHEBI:33737"/>
        <dbReference type="ChEBI" id="CHEBI:33738"/>
        <dbReference type="ChEBI" id="CHEBI:61963"/>
        <dbReference type="ChEBI" id="CHEBI:65315"/>
        <dbReference type="ChEBI" id="CHEBI:136798"/>
        <dbReference type="ChEBI" id="CHEBI:456215"/>
        <dbReference type="EC" id="2.8.1.4"/>
    </reaction>
</comment>
<dbReference type="GO" id="GO:0005829">
    <property type="term" value="C:cytosol"/>
    <property type="evidence" value="ECO:0007669"/>
    <property type="project" value="TreeGrafter"/>
</dbReference>
<dbReference type="HAMAP" id="MF_00021">
    <property type="entry name" value="ThiI"/>
    <property type="match status" value="1"/>
</dbReference>
<dbReference type="HOGENOM" id="CLU_037952_4_0_12"/>
<keyword evidence="3 18" id="KW-0820">tRNA-binding</keyword>
<evidence type="ECO:0000256" key="4">
    <source>
        <dbReference type="ARBA" id="ARBA00022679"/>
    </source>
</evidence>
<dbReference type="InterPro" id="IPR014729">
    <property type="entry name" value="Rossmann-like_a/b/a_fold"/>
</dbReference>
<dbReference type="KEGG" id="scc:Spico_0524"/>
<evidence type="ECO:0000256" key="3">
    <source>
        <dbReference type="ARBA" id="ARBA00022555"/>
    </source>
</evidence>
<evidence type="ECO:0000256" key="5">
    <source>
        <dbReference type="ARBA" id="ARBA00022741"/>
    </source>
</evidence>
<dbReference type="GO" id="GO:0140741">
    <property type="term" value="F:tRNA-uracil-4 sulfurtransferase activity"/>
    <property type="evidence" value="ECO:0007669"/>
    <property type="project" value="UniProtKB-EC"/>
</dbReference>
<dbReference type="CDD" id="cd01712">
    <property type="entry name" value="PPase_ThiI"/>
    <property type="match status" value="1"/>
</dbReference>
<reference evidence="20 21" key="2">
    <citation type="journal article" date="2012" name="Stand. Genomic Sci.">
        <title>Complete genome sequence of the termite hindgut bacterium Spirochaeta coccoides type strain (SPN1(T)), reclassification in the genus Sphaerochaeta as Sphaerochaeta coccoides comb. nov. and emendations of the family Spirochaetaceae and the genus Sphaerochaeta.</title>
        <authorList>
            <person name="Abt B."/>
            <person name="Han C."/>
            <person name="Scheuner C."/>
            <person name="Lu M."/>
            <person name="Lapidus A."/>
            <person name="Nolan M."/>
            <person name="Lucas S."/>
            <person name="Hammon N."/>
            <person name="Deshpande S."/>
            <person name="Cheng J.F."/>
            <person name="Tapia R."/>
            <person name="Goodwin L.A."/>
            <person name="Pitluck S."/>
            <person name="Liolios K."/>
            <person name="Pagani I."/>
            <person name="Ivanova N."/>
            <person name="Mavromatis K."/>
            <person name="Mikhailova N."/>
            <person name="Huntemann M."/>
            <person name="Pati A."/>
            <person name="Chen A."/>
            <person name="Palaniappan K."/>
            <person name="Land M."/>
            <person name="Hauser L."/>
            <person name="Brambilla E.M."/>
            <person name="Rohde M."/>
            <person name="Spring S."/>
            <person name="Gronow S."/>
            <person name="Goker M."/>
            <person name="Woyke T."/>
            <person name="Bristow J."/>
            <person name="Eisen J.A."/>
            <person name="Markowitz V."/>
            <person name="Hugenholtz P."/>
            <person name="Kyrpides N.C."/>
            <person name="Klenk H.P."/>
            <person name="Detter J.C."/>
        </authorList>
    </citation>
    <scope>NUCLEOTIDE SEQUENCE [LARGE SCALE GENOMIC DNA]</scope>
    <source>
        <strain evidence="21">ATCC BAA-1237 / DSM 17374 / SPN1</strain>
    </source>
</reference>
<dbReference type="CDD" id="cd11716">
    <property type="entry name" value="THUMP_ThiI"/>
    <property type="match status" value="1"/>
</dbReference>
<comment type="function">
    <text evidence="11 18">Catalyzes the ATP-dependent transfer of a sulfur to tRNA to produce 4-thiouridine in position 8 of tRNAs, which functions as a near-UV photosensor. Also catalyzes the transfer of sulfur to the sulfur carrier protein ThiS, forming ThiS-thiocarboxylate. This is a step in the synthesis of thiazole, in the thiamine biosynthesis pathway. The sulfur is donated as persulfide by IscS.</text>
</comment>
<evidence type="ECO:0000256" key="17">
    <source>
        <dbReference type="ARBA" id="ARBA00080570"/>
    </source>
</evidence>
<evidence type="ECO:0000256" key="14">
    <source>
        <dbReference type="ARBA" id="ARBA00071867"/>
    </source>
</evidence>
<dbReference type="Gene3D" id="3.40.50.620">
    <property type="entry name" value="HUPs"/>
    <property type="match status" value="1"/>
</dbReference>
<dbReference type="AlphaFoldDB" id="F4GJB2"/>
<evidence type="ECO:0000256" key="11">
    <source>
        <dbReference type="ARBA" id="ARBA00058382"/>
    </source>
</evidence>
<organism evidence="20 21">
    <name type="scientific">Parasphaerochaeta coccoides (strain ATCC BAA-1237 / DSM 17374 / SPN1)</name>
    <name type="common">Sphaerochaeta coccoides</name>
    <dbReference type="NCBI Taxonomy" id="760011"/>
    <lineage>
        <taxon>Bacteria</taxon>
        <taxon>Pseudomonadati</taxon>
        <taxon>Spirochaetota</taxon>
        <taxon>Spirochaetia</taxon>
        <taxon>Spirochaetales</taxon>
        <taxon>Sphaerochaetaceae</taxon>
        <taxon>Parasphaerochaeta</taxon>
    </lineage>
</organism>
<dbReference type="GO" id="GO:0000049">
    <property type="term" value="F:tRNA binding"/>
    <property type="evidence" value="ECO:0007669"/>
    <property type="project" value="UniProtKB-UniRule"/>
</dbReference>
<dbReference type="InterPro" id="IPR004114">
    <property type="entry name" value="THUMP_dom"/>
</dbReference>
<feature type="binding site" evidence="18">
    <location>
        <position position="266"/>
    </location>
    <ligand>
        <name>ATP</name>
        <dbReference type="ChEBI" id="CHEBI:30616"/>
    </ligand>
</feature>
<feature type="binding site" evidence="18">
    <location>
        <position position="297"/>
    </location>
    <ligand>
        <name>ATP</name>
        <dbReference type="ChEBI" id="CHEBI:30616"/>
    </ligand>
</feature>
<comment type="subcellular location">
    <subcellularLocation>
        <location evidence="1 18">Cytoplasm</location>
    </subcellularLocation>
</comment>
<evidence type="ECO:0000313" key="21">
    <source>
        <dbReference type="Proteomes" id="UP000007939"/>
    </source>
</evidence>
<dbReference type="Pfam" id="PF02568">
    <property type="entry name" value="ThiI"/>
    <property type="match status" value="1"/>
</dbReference>
<dbReference type="FunFam" id="3.40.50.620:FF:000053">
    <property type="entry name" value="Probable tRNA sulfurtransferase"/>
    <property type="match status" value="1"/>
</dbReference>
<proteinExistence type="inferred from homology"/>
<dbReference type="GO" id="GO:0005524">
    <property type="term" value="F:ATP binding"/>
    <property type="evidence" value="ECO:0007669"/>
    <property type="project" value="UniProtKB-UniRule"/>
</dbReference>
<feature type="domain" description="THUMP" evidence="19">
    <location>
        <begin position="60"/>
        <end position="167"/>
    </location>
</feature>
<dbReference type="SUPFAM" id="SSF143437">
    <property type="entry name" value="THUMP domain-like"/>
    <property type="match status" value="1"/>
</dbReference>
<dbReference type="PANTHER" id="PTHR43209:SF1">
    <property type="entry name" value="TRNA SULFURTRANSFERASE"/>
    <property type="match status" value="1"/>
</dbReference>
<evidence type="ECO:0000256" key="1">
    <source>
        <dbReference type="ARBA" id="ARBA00004496"/>
    </source>
</evidence>
<gene>
    <name evidence="18" type="primary">thiI</name>
    <name evidence="20" type="ordered locus">Spico_0524</name>
</gene>
<evidence type="ECO:0000256" key="18">
    <source>
        <dbReference type="HAMAP-Rule" id="MF_00021"/>
    </source>
</evidence>
<dbReference type="SUPFAM" id="SSF52402">
    <property type="entry name" value="Adenine nucleotide alpha hydrolases-like"/>
    <property type="match status" value="1"/>
</dbReference>
<dbReference type="eggNOG" id="COG0301">
    <property type="taxonomic scope" value="Bacteria"/>
</dbReference>
<dbReference type="UniPathway" id="UPA00060"/>
<dbReference type="PROSITE" id="PS51165">
    <property type="entry name" value="THUMP"/>
    <property type="match status" value="1"/>
</dbReference>
<dbReference type="InterPro" id="IPR003720">
    <property type="entry name" value="tRNA_STrfase"/>
</dbReference>
<keyword evidence="6 18" id="KW-0067">ATP-binding</keyword>
<dbReference type="GO" id="GO:0052837">
    <property type="term" value="P:thiazole biosynthetic process"/>
    <property type="evidence" value="ECO:0007669"/>
    <property type="project" value="TreeGrafter"/>
</dbReference>
<evidence type="ECO:0000256" key="12">
    <source>
        <dbReference type="ARBA" id="ARBA00061472"/>
    </source>
</evidence>
<dbReference type="InterPro" id="IPR054173">
    <property type="entry name" value="ThiI_fer"/>
</dbReference>
<dbReference type="Proteomes" id="UP000007939">
    <property type="component" value="Chromosome"/>
</dbReference>
<dbReference type="GO" id="GO:0009229">
    <property type="term" value="P:thiamine diphosphate biosynthetic process"/>
    <property type="evidence" value="ECO:0007669"/>
    <property type="project" value="UniProtKB-UniRule"/>
</dbReference>
<dbReference type="GO" id="GO:0002937">
    <property type="term" value="P:tRNA 4-thiouridine biosynthesis"/>
    <property type="evidence" value="ECO:0007669"/>
    <property type="project" value="TreeGrafter"/>
</dbReference>
<dbReference type="EMBL" id="CP002659">
    <property type="protein sequence ID" value="AEC01752.1"/>
    <property type="molecule type" value="Genomic_DNA"/>
</dbReference>
<reference evidence="21" key="1">
    <citation type="submission" date="2011-04" db="EMBL/GenBank/DDBJ databases">
        <title>The complete genome of Spirochaeta coccoides DSM 17374.</title>
        <authorList>
            <person name="Lucas S."/>
            <person name="Copeland A."/>
            <person name="Lapidus A."/>
            <person name="Bruce D."/>
            <person name="Goodwin L."/>
            <person name="Pitluck S."/>
            <person name="Peters L."/>
            <person name="Kyrpides N."/>
            <person name="Mavromatis K."/>
            <person name="Pagani I."/>
            <person name="Ivanova N."/>
            <person name="Ovchinnikova G."/>
            <person name="Lu M."/>
            <person name="Detter J.C."/>
            <person name="Tapia R."/>
            <person name="Han C."/>
            <person name="Land M."/>
            <person name="Hauser L."/>
            <person name="Markowitz V."/>
            <person name="Cheng J.-F."/>
            <person name="Hugenholtz P."/>
            <person name="Woyke T."/>
            <person name="Wu D."/>
            <person name="Spring S."/>
            <person name="Schroeder M."/>
            <person name="Brambilla E."/>
            <person name="Klenk H.-P."/>
            <person name="Eisen J.A."/>
        </authorList>
    </citation>
    <scope>NUCLEOTIDE SEQUENCE [LARGE SCALE GENOMIC DNA]</scope>
    <source>
        <strain evidence="21">ATCC BAA-1237 / DSM 17374 / SPN1</strain>
    </source>
</reference>
<feature type="binding site" evidence="18">
    <location>
        <begin position="184"/>
        <end position="185"/>
    </location>
    <ligand>
        <name>ATP</name>
        <dbReference type="ChEBI" id="CHEBI:30616"/>
    </ligand>
</feature>
<evidence type="ECO:0000313" key="20">
    <source>
        <dbReference type="EMBL" id="AEC01752.1"/>
    </source>
</evidence>
<dbReference type="PANTHER" id="PTHR43209">
    <property type="entry name" value="TRNA SULFURTRANSFERASE"/>
    <property type="match status" value="1"/>
</dbReference>
<dbReference type="STRING" id="760011.Spico_0524"/>
<dbReference type="RefSeq" id="WP_013739148.1">
    <property type="nucleotide sequence ID" value="NC_015436.1"/>
</dbReference>
<keyword evidence="5 18" id="KW-0547">Nucleotide-binding</keyword>
<protein>
    <recommendedName>
        <fullName evidence="14 18">Probable tRNA sulfurtransferase</fullName>
        <ecNumber evidence="13 18">2.8.1.4</ecNumber>
    </recommendedName>
    <alternativeName>
        <fullName evidence="15 18">Sulfur carrier protein ThiS sulfurtransferase</fullName>
    </alternativeName>
    <alternativeName>
        <fullName evidence="16 18">Thiamine biosynthesis protein ThiI</fullName>
    </alternativeName>
    <alternativeName>
        <fullName evidence="17 18">tRNA 4-thiouridine synthase</fullName>
    </alternativeName>
</protein>
<evidence type="ECO:0000256" key="2">
    <source>
        <dbReference type="ARBA" id="ARBA00022490"/>
    </source>
</evidence>
<keyword evidence="2 18" id="KW-0963">Cytoplasm</keyword>
<evidence type="ECO:0000259" key="19">
    <source>
        <dbReference type="PROSITE" id="PS51165"/>
    </source>
</evidence>
<dbReference type="GO" id="GO:0004810">
    <property type="term" value="F:CCA tRNA nucleotidyltransferase activity"/>
    <property type="evidence" value="ECO:0007669"/>
    <property type="project" value="InterPro"/>
</dbReference>
<keyword evidence="21" id="KW-1185">Reference proteome</keyword>
<keyword evidence="8 18" id="KW-0784">Thiamine biosynthesis</keyword>
<comment type="similarity">
    <text evidence="12 18">Belongs to the ThiI family.</text>
</comment>
<sequence>METKLYLIRLGEISLKGQNRKVFEGRLKNNIKDCLRPWENRIAKEKGRLYLHVDAACPDELIVSILSRTFGIVGFAPALRVEKDMESLTSATDTLLALPPFDTGKGTFKIEARRSDKSFPLNSHELSCTLGGYILDRKPEMKVNVKKPDMVLNCEVRDKIYLYASDSPGQGGLPVGTAGKGMLLLSGGIDSPVAGYMMASRGLALESVYFHAYPYTSDEALEKVKTLASLIAPYTHGMHLHVVPFTKAQLWMRQHSNVEEQTLMLRASMMKVAQALSLMRGAQALVTGEALGQVASQTLESMSFTDSMTDMLVLRPLVGMEKQAIIHLARTIGTYETSILPYEDCCVIFSPKHPLVKPDRNIEREHFEKMGIETLLEEAVEKTVTYHFGYDGTEYVPGEGTSDHA</sequence>
<dbReference type="Pfam" id="PF02926">
    <property type="entry name" value="THUMP"/>
    <property type="match status" value="1"/>
</dbReference>
<feature type="binding site" evidence="18">
    <location>
        <position position="288"/>
    </location>
    <ligand>
        <name>ATP</name>
        <dbReference type="ChEBI" id="CHEBI:30616"/>
    </ligand>
</feature>
<evidence type="ECO:0000256" key="15">
    <source>
        <dbReference type="ARBA" id="ARBA00075337"/>
    </source>
</evidence>
<keyword evidence="7 18" id="KW-0694">RNA-binding</keyword>
<dbReference type="InterPro" id="IPR049962">
    <property type="entry name" value="THUMP_ThiI"/>
</dbReference>
<evidence type="ECO:0000256" key="10">
    <source>
        <dbReference type="ARBA" id="ARBA00052330"/>
    </source>
</evidence>
<dbReference type="Gene3D" id="3.30.2130.30">
    <property type="match status" value="1"/>
</dbReference>
<dbReference type="InterPro" id="IPR020536">
    <property type="entry name" value="ThiI_AANH"/>
</dbReference>
<evidence type="ECO:0000256" key="8">
    <source>
        <dbReference type="ARBA" id="ARBA00022977"/>
    </source>
</evidence>
<dbReference type="Pfam" id="PF22025">
    <property type="entry name" value="ThiI_fer"/>
    <property type="match status" value="1"/>
</dbReference>
<evidence type="ECO:0000256" key="16">
    <source>
        <dbReference type="ARBA" id="ARBA00077849"/>
    </source>
</evidence>
<dbReference type="NCBIfam" id="TIGR00342">
    <property type="entry name" value="tRNA uracil 4-sulfurtransferase ThiI"/>
    <property type="match status" value="1"/>
</dbReference>
<accession>F4GJB2</accession>
<comment type="pathway">
    <text evidence="18">Cofactor biosynthesis; thiamine diphosphate biosynthesis.</text>
</comment>
<dbReference type="InterPro" id="IPR050102">
    <property type="entry name" value="tRNA_sulfurtransferase_ThiI"/>
</dbReference>
<dbReference type="GO" id="GO:0009228">
    <property type="term" value="P:thiamine biosynthetic process"/>
    <property type="evidence" value="ECO:0007669"/>
    <property type="project" value="UniProtKB-KW"/>
</dbReference>
<keyword evidence="4 18" id="KW-0808">Transferase</keyword>
<dbReference type="EC" id="2.8.1.4" evidence="13 18"/>
<comment type="catalytic activity">
    <reaction evidence="10 18">
        <text>[ThiS sulfur-carrier protein]-C-terminal Gly-Gly-AMP + S-sulfanyl-L-cysteinyl-[cysteine desulfurase] + AH2 = [ThiS sulfur-carrier protein]-C-terminal-Gly-aminoethanethioate + L-cysteinyl-[cysteine desulfurase] + A + AMP + 2 H(+)</text>
        <dbReference type="Rhea" id="RHEA:43340"/>
        <dbReference type="Rhea" id="RHEA-COMP:12157"/>
        <dbReference type="Rhea" id="RHEA-COMP:12158"/>
        <dbReference type="Rhea" id="RHEA-COMP:12910"/>
        <dbReference type="Rhea" id="RHEA-COMP:19908"/>
        <dbReference type="ChEBI" id="CHEBI:13193"/>
        <dbReference type="ChEBI" id="CHEBI:15378"/>
        <dbReference type="ChEBI" id="CHEBI:17499"/>
        <dbReference type="ChEBI" id="CHEBI:29950"/>
        <dbReference type="ChEBI" id="CHEBI:61963"/>
        <dbReference type="ChEBI" id="CHEBI:90618"/>
        <dbReference type="ChEBI" id="CHEBI:232372"/>
        <dbReference type="ChEBI" id="CHEBI:456215"/>
    </reaction>
</comment>
<dbReference type="SMART" id="SM00981">
    <property type="entry name" value="THUMP"/>
    <property type="match status" value="1"/>
</dbReference>
<name>F4GJB2_PARC1</name>
<evidence type="ECO:0000256" key="9">
    <source>
        <dbReference type="ARBA" id="ARBA00050570"/>
    </source>
</evidence>
<feature type="binding site" evidence="18">
    <location>
        <begin position="209"/>
        <end position="210"/>
    </location>
    <ligand>
        <name>ATP</name>
        <dbReference type="ChEBI" id="CHEBI:30616"/>
    </ligand>
</feature>